<evidence type="ECO:0000256" key="9">
    <source>
        <dbReference type="ARBA" id="ARBA00023128"/>
    </source>
</evidence>
<comment type="similarity">
    <text evidence="2">Belongs to the ATPase epsilon chain family.</text>
</comment>
<dbReference type="GO" id="GO:0045259">
    <property type="term" value="C:proton-transporting ATP synthase complex"/>
    <property type="evidence" value="ECO:0007669"/>
    <property type="project" value="UniProtKB-KW"/>
</dbReference>
<dbReference type="HAMAP" id="MF_00530">
    <property type="entry name" value="ATP_synth_epsil_bac"/>
    <property type="match status" value="1"/>
</dbReference>
<evidence type="ECO:0000259" key="21">
    <source>
        <dbReference type="Pfam" id="PF21335"/>
    </source>
</evidence>
<dbReference type="GO" id="GO:0046933">
    <property type="term" value="F:proton-transporting ATP synthase activity, rotational mechanism"/>
    <property type="evidence" value="ECO:0007669"/>
    <property type="project" value="InterPro"/>
</dbReference>
<dbReference type="InterPro" id="IPR036771">
    <property type="entry name" value="ATPsynth_dsu/esu_N"/>
</dbReference>
<dbReference type="Gene3D" id="2.60.15.10">
    <property type="entry name" value="F0F1 ATP synthase delta/epsilon subunit, N-terminal"/>
    <property type="match status" value="1"/>
</dbReference>
<keyword evidence="7" id="KW-0007">Acetylation</keyword>
<evidence type="ECO:0000313" key="23">
    <source>
        <dbReference type="Proteomes" id="UP000694408"/>
    </source>
</evidence>
<dbReference type="InterPro" id="IPR036794">
    <property type="entry name" value="ATP_F1_dsu/esu_C_sf"/>
</dbReference>
<dbReference type="AlphaFoldDB" id="A0A8C5NJL4"/>
<feature type="region of interest" description="Disordered" evidence="19">
    <location>
        <begin position="75"/>
        <end position="94"/>
    </location>
</feature>
<dbReference type="InterPro" id="IPR001469">
    <property type="entry name" value="ATP_synth_F1_dsu/esu"/>
</dbReference>
<dbReference type="Ensembl" id="ENSJHYT00000004207.1">
    <property type="protein sequence ID" value="ENSJHYP00000003409.1"/>
    <property type="gene ID" value="ENSJHYG00000002816.1"/>
</dbReference>
<evidence type="ECO:0000256" key="13">
    <source>
        <dbReference type="ARBA" id="ARBA00031669"/>
    </source>
</evidence>
<evidence type="ECO:0000256" key="10">
    <source>
        <dbReference type="ARBA" id="ARBA00023136"/>
    </source>
</evidence>
<keyword evidence="8" id="KW-0406">Ion transport</keyword>
<evidence type="ECO:0000256" key="6">
    <source>
        <dbReference type="ARBA" id="ARBA00022946"/>
    </source>
</evidence>
<evidence type="ECO:0000256" key="15">
    <source>
        <dbReference type="ARBA" id="ARBA00056834"/>
    </source>
</evidence>
<dbReference type="Pfam" id="PF21335">
    <property type="entry name" value="ATPD_C_metazoa"/>
    <property type="match status" value="1"/>
</dbReference>
<dbReference type="FunFam" id="2.60.15.10:FF:000004">
    <property type="entry name" value="ATP synthase subunit delta, mitochondrial"/>
    <property type="match status" value="1"/>
</dbReference>
<evidence type="ECO:0000256" key="14">
    <source>
        <dbReference type="ARBA" id="ARBA00032372"/>
    </source>
</evidence>
<evidence type="ECO:0000256" key="1">
    <source>
        <dbReference type="ARBA" id="ARBA00004273"/>
    </source>
</evidence>
<dbReference type="CDD" id="cd12152">
    <property type="entry name" value="F1-ATPase_delta"/>
    <property type="match status" value="1"/>
</dbReference>
<dbReference type="SUPFAM" id="SSF51344">
    <property type="entry name" value="Epsilon subunit of F1F0-ATP synthase N-terminal domain"/>
    <property type="match status" value="1"/>
</dbReference>
<sequence length="402" mass="40784">MAAMFCARRFLRLARPSLPLPPSRGYADPAAGGPAAMAFTFASPTQVCPPRPRSRCLRPRLARCVLRARGRRAAGGAAAPAGLSAPGGSAAPGARPGCPRAVPGLTLALTSALPACPGAPSPPQRSHSRPGPLQPFQPRCRTRWARPGAGHGRSAPAVPARLAPGQGAGDRDSPAAWAAAGTAAQGSPRASQAVPAPLAHSRLGVSMCRLPAVPLAAGNASPVPLPGAVLWSPALLPPCAGAACPGHTLNLPGAGLLPWDGLSIPPSLVTVLFFLSSLSMQVFYNGANVKQVDVPTLTGSFGILASHVPTLQVLRPGVVTVHAEDGTATKYFVSSGSVTVHADSTVQVLAEEAVTMDMLDLATAKSNLEKAVSEMAAASDEAAKAEAQIKVEANEALVKALE</sequence>
<dbReference type="Pfam" id="PF02823">
    <property type="entry name" value="ATP-synt_DE_N"/>
    <property type="match status" value="1"/>
</dbReference>
<reference evidence="22" key="1">
    <citation type="submission" date="2025-08" db="UniProtKB">
        <authorList>
            <consortium name="Ensembl"/>
        </authorList>
    </citation>
    <scope>IDENTIFICATION</scope>
</reference>
<dbReference type="Gene3D" id="1.20.5.440">
    <property type="entry name" value="ATP synthase delta/epsilon subunit, C-terminal domain"/>
    <property type="match status" value="1"/>
</dbReference>
<keyword evidence="23" id="KW-1185">Reference proteome</keyword>
<keyword evidence="4" id="KW-0375">Hydrogen ion transport</keyword>
<dbReference type="FunFam" id="1.20.5.440:FF:000002">
    <property type="entry name" value="ATP synthase subunit delta, mitochondrial"/>
    <property type="match status" value="1"/>
</dbReference>
<evidence type="ECO:0000256" key="18">
    <source>
        <dbReference type="SAM" id="Coils"/>
    </source>
</evidence>
<evidence type="ECO:0000256" key="5">
    <source>
        <dbReference type="ARBA" id="ARBA00022792"/>
    </source>
</evidence>
<dbReference type="InterPro" id="IPR048937">
    <property type="entry name" value="ATPD_C_metazoa"/>
</dbReference>
<feature type="domain" description="F1F0-ATP synthase delta subunit C-terminal" evidence="21">
    <location>
        <begin position="359"/>
        <end position="400"/>
    </location>
</feature>
<protein>
    <recommendedName>
        <fullName evidence="17">ATP synthase F(1) complex subunit delta, mitochondrial</fullName>
    </recommendedName>
    <alternativeName>
        <fullName evidence="14">ATP synthase F1 subunit delta</fullName>
    </alternativeName>
    <alternativeName>
        <fullName evidence="13">F-ATPase delta subunit</fullName>
    </alternativeName>
</protein>
<keyword evidence="3" id="KW-0813">Transport</keyword>
<comment type="function">
    <text evidence="15">Subunit delta, of the mitochondrial membrane ATP synthase complex (F(1)F(0) ATP synthase or Complex V) that produces ATP from ADP in the presence of a proton gradient across the membrane which is generated by electron transport complexes of the respiratory chain. ATP synthase complex consist of a soluble F(1) head domain - the catalytic core - and a membrane F(1) domain - the membrane proton channel. These two domains are linked by a central stalk rotating inside the F(1) region and a stationary peripheral stalk. During catalysis, ATP synthesis in the catalytic domain of F(1) is coupled via a rotary mechanism of the central stalk subunits to proton translocation. In vivo, can only synthesize ATP although its ATP hydrolase activity can be activated artificially in vitro. With the central stalk subunit gamma, is essential for the biogenesis of F(1) catalytic part of the ATP synthase complex namely in the formation of F1 assembly intermediate.</text>
</comment>
<keyword evidence="11" id="KW-0139">CF(1)</keyword>
<feature type="coiled-coil region" evidence="18">
    <location>
        <begin position="361"/>
        <end position="395"/>
    </location>
</feature>
<evidence type="ECO:0000256" key="12">
    <source>
        <dbReference type="ARBA" id="ARBA00023310"/>
    </source>
</evidence>
<feature type="domain" description="ATP synthase F1 complex delta/epsilon subunit N-terminal" evidence="20">
    <location>
        <begin position="281"/>
        <end position="353"/>
    </location>
</feature>
<proteinExistence type="inferred from homology"/>
<keyword evidence="18" id="KW-0175">Coiled coil</keyword>
<evidence type="ECO:0000256" key="16">
    <source>
        <dbReference type="ARBA" id="ARBA00062932"/>
    </source>
</evidence>
<name>A0A8C5NJL4_JUNHY</name>
<evidence type="ECO:0000256" key="4">
    <source>
        <dbReference type="ARBA" id="ARBA00022781"/>
    </source>
</evidence>
<keyword evidence="9" id="KW-0496">Mitochondrion</keyword>
<keyword evidence="5" id="KW-0999">Mitochondrion inner membrane</keyword>
<evidence type="ECO:0000256" key="19">
    <source>
        <dbReference type="SAM" id="MobiDB-lite"/>
    </source>
</evidence>
<feature type="compositionally biased region" description="Low complexity" evidence="19">
    <location>
        <begin position="175"/>
        <end position="184"/>
    </location>
</feature>
<comment type="subcellular location">
    <subcellularLocation>
        <location evidence="1">Mitochondrion inner membrane</location>
    </subcellularLocation>
</comment>
<accession>A0A8C5NJL4</accession>
<comment type="subunit">
    <text evidence="16">Component of the ATP synthase complex composed at least of ATP5F1A/subunit alpha, ATP5F1B/subunit beta, ATP5MC1/subunit c (homooctomer), MT-ATP6/subunit a, MT-ATP8/subunit 8, ATP5ME/subunit e, ATP5MF/subunit f, ATP5MG/subunit g, ATP5MK/subunit k, ATP5MJ/subunit j, ATP5F1C/subunit gamma, ATP5F1D/subunit delta, ATP5F1E/subunit epsilon, ATP5PF/subunit F6, ATP5PB/subunit b, ATP5PD/subunit d, ATP5PO/subunit OSCP. ATP synthase complex consists of a soluble F(1) head domain (subunits alpha(3) and beta(3)) - the catalytic core - and a membrane F(0) domain - the membrane proton channel (subunits c, a, 8, e, f, g, k and j). These two domains are linked by a central stalk (subunits gamma, delta, and epsilon) rotating inside the F1 region and a stationary peripheral stalk (subunits F6, b, d, and OSCP). Component of a complex composed at least by ATPIF1, ATP5F1A, ATP5F1B, ATP5F1C AND ATP5F1E.</text>
</comment>
<dbReference type="PANTHER" id="PTHR13822">
    <property type="entry name" value="ATP SYNTHASE DELTA/EPSILON CHAIN"/>
    <property type="match status" value="1"/>
</dbReference>
<evidence type="ECO:0000256" key="3">
    <source>
        <dbReference type="ARBA" id="ARBA00022448"/>
    </source>
</evidence>
<evidence type="ECO:0000259" key="20">
    <source>
        <dbReference type="Pfam" id="PF02823"/>
    </source>
</evidence>
<dbReference type="NCBIfam" id="TIGR01216">
    <property type="entry name" value="ATP_synt_epsi"/>
    <property type="match status" value="1"/>
</dbReference>
<evidence type="ECO:0000256" key="8">
    <source>
        <dbReference type="ARBA" id="ARBA00023065"/>
    </source>
</evidence>
<evidence type="ECO:0000256" key="17">
    <source>
        <dbReference type="ARBA" id="ARBA00070799"/>
    </source>
</evidence>
<organism evidence="22 23">
    <name type="scientific">Junco hyemalis</name>
    <name type="common">Dark-eyed junco</name>
    <dbReference type="NCBI Taxonomy" id="40217"/>
    <lineage>
        <taxon>Eukaryota</taxon>
        <taxon>Metazoa</taxon>
        <taxon>Chordata</taxon>
        <taxon>Craniata</taxon>
        <taxon>Vertebrata</taxon>
        <taxon>Euteleostomi</taxon>
        <taxon>Archelosauria</taxon>
        <taxon>Archosauria</taxon>
        <taxon>Dinosauria</taxon>
        <taxon>Saurischia</taxon>
        <taxon>Theropoda</taxon>
        <taxon>Coelurosauria</taxon>
        <taxon>Aves</taxon>
        <taxon>Neognathae</taxon>
        <taxon>Neoaves</taxon>
        <taxon>Telluraves</taxon>
        <taxon>Australaves</taxon>
        <taxon>Passeriformes</taxon>
        <taxon>Passerellidae</taxon>
        <taxon>Junco</taxon>
    </lineage>
</organism>
<reference evidence="22" key="2">
    <citation type="submission" date="2025-09" db="UniProtKB">
        <authorList>
            <consortium name="Ensembl"/>
        </authorList>
    </citation>
    <scope>IDENTIFICATION</scope>
</reference>
<evidence type="ECO:0000256" key="7">
    <source>
        <dbReference type="ARBA" id="ARBA00022990"/>
    </source>
</evidence>
<dbReference type="Proteomes" id="UP000694408">
    <property type="component" value="Unplaced"/>
</dbReference>
<dbReference type="SUPFAM" id="SSF46604">
    <property type="entry name" value="Epsilon subunit of F1F0-ATP synthase C-terminal domain"/>
    <property type="match status" value="1"/>
</dbReference>
<keyword evidence="10" id="KW-0472">Membrane</keyword>
<dbReference type="PANTHER" id="PTHR13822:SF7">
    <property type="entry name" value="ATP SYNTHASE SUBUNIT DELTA, MITOCHONDRIAL"/>
    <property type="match status" value="1"/>
</dbReference>
<dbReference type="GO" id="GO:0005743">
    <property type="term" value="C:mitochondrial inner membrane"/>
    <property type="evidence" value="ECO:0007669"/>
    <property type="project" value="UniProtKB-SubCell"/>
</dbReference>
<evidence type="ECO:0000256" key="2">
    <source>
        <dbReference type="ARBA" id="ARBA00005712"/>
    </source>
</evidence>
<dbReference type="InterPro" id="IPR020546">
    <property type="entry name" value="ATP_synth_F1_dsu/esu_N"/>
</dbReference>
<keyword evidence="12" id="KW-0066">ATP synthesis</keyword>
<keyword evidence="6" id="KW-0809">Transit peptide</keyword>
<evidence type="ECO:0000256" key="11">
    <source>
        <dbReference type="ARBA" id="ARBA00023196"/>
    </source>
</evidence>
<feature type="region of interest" description="Disordered" evidence="19">
    <location>
        <begin position="115"/>
        <end position="191"/>
    </location>
</feature>
<evidence type="ECO:0000313" key="22">
    <source>
        <dbReference type="Ensembl" id="ENSJHYP00000003409.1"/>
    </source>
</evidence>